<dbReference type="OrthoDB" id="3787741at2"/>
<protein>
    <submittedName>
        <fullName evidence="3">VanZ like family protein</fullName>
    </submittedName>
</protein>
<evidence type="ECO:0000313" key="3">
    <source>
        <dbReference type="EMBL" id="SKB07315.1"/>
    </source>
</evidence>
<dbReference type="STRING" id="1736691.SAMN06295964_1654"/>
<dbReference type="Pfam" id="PF04892">
    <property type="entry name" value="VanZ"/>
    <property type="match status" value="1"/>
</dbReference>
<feature type="transmembrane region" description="Helical" evidence="1">
    <location>
        <begin position="94"/>
        <end position="112"/>
    </location>
</feature>
<keyword evidence="1" id="KW-1133">Transmembrane helix</keyword>
<evidence type="ECO:0000256" key="1">
    <source>
        <dbReference type="SAM" id="Phobius"/>
    </source>
</evidence>
<name>A0A1T4Z186_9ACTN</name>
<dbReference type="AlphaFoldDB" id="A0A1T4Z186"/>
<organism evidence="3 4">
    <name type="scientific">Aeromicrobium choanae</name>
    <dbReference type="NCBI Taxonomy" id="1736691"/>
    <lineage>
        <taxon>Bacteria</taxon>
        <taxon>Bacillati</taxon>
        <taxon>Actinomycetota</taxon>
        <taxon>Actinomycetes</taxon>
        <taxon>Propionibacteriales</taxon>
        <taxon>Nocardioidaceae</taxon>
        <taxon>Aeromicrobium</taxon>
    </lineage>
</organism>
<dbReference type="EMBL" id="LT796768">
    <property type="protein sequence ID" value="SKB07315.1"/>
    <property type="molecule type" value="Genomic_DNA"/>
</dbReference>
<keyword evidence="4" id="KW-1185">Reference proteome</keyword>
<dbReference type="PANTHER" id="PTHR36834:SF1">
    <property type="entry name" value="INTEGRAL MEMBRANE PROTEIN"/>
    <property type="match status" value="1"/>
</dbReference>
<keyword evidence="1" id="KW-0812">Transmembrane</keyword>
<dbReference type="Proteomes" id="UP000191040">
    <property type="component" value="Chromosome I"/>
</dbReference>
<dbReference type="InterPro" id="IPR053150">
    <property type="entry name" value="Teicoplanin_resist-assoc"/>
</dbReference>
<proteinExistence type="predicted"/>
<gene>
    <name evidence="3" type="ORF">SAMN06295964_1654</name>
</gene>
<feature type="transmembrane region" description="Helical" evidence="1">
    <location>
        <begin position="124"/>
        <end position="143"/>
    </location>
</feature>
<feature type="domain" description="VanZ-like" evidence="2">
    <location>
        <begin position="20"/>
        <end position="136"/>
    </location>
</feature>
<evidence type="ECO:0000313" key="4">
    <source>
        <dbReference type="Proteomes" id="UP000191040"/>
    </source>
</evidence>
<dbReference type="PANTHER" id="PTHR36834">
    <property type="entry name" value="MEMBRANE PROTEIN-RELATED"/>
    <property type="match status" value="1"/>
</dbReference>
<sequence length="149" mass="16081">MLRLTVRVPWKRAASTLVVVAYVVGGLTLLLWPQHVDPWFGLDETAPATAPLRWLGVPQSQWWTIIEIGSNVALFVPFGFALALVLTRRPVVRTVLAGLATSVAFELLQAVLPIDRTPSVGDVVANTCGAALGALLGVGVVRWTRRSTM</sequence>
<feature type="transmembrane region" description="Helical" evidence="1">
    <location>
        <begin position="12"/>
        <end position="32"/>
    </location>
</feature>
<accession>A0A1T4Z186</accession>
<evidence type="ECO:0000259" key="2">
    <source>
        <dbReference type="Pfam" id="PF04892"/>
    </source>
</evidence>
<dbReference type="InterPro" id="IPR006976">
    <property type="entry name" value="VanZ-like"/>
</dbReference>
<reference evidence="4" key="1">
    <citation type="submission" date="2017-02" db="EMBL/GenBank/DDBJ databases">
        <authorList>
            <person name="Varghese N."/>
            <person name="Submissions S."/>
        </authorList>
    </citation>
    <scope>NUCLEOTIDE SEQUENCE [LARGE SCALE GENOMIC DNA]</scope>
    <source>
        <strain evidence="4">9H-4</strain>
    </source>
</reference>
<feature type="transmembrane region" description="Helical" evidence="1">
    <location>
        <begin position="62"/>
        <end position="87"/>
    </location>
</feature>
<keyword evidence="1" id="KW-0472">Membrane</keyword>